<dbReference type="InterPro" id="IPR011935">
    <property type="entry name" value="CHP02231"/>
</dbReference>
<dbReference type="InterPro" id="IPR025554">
    <property type="entry name" value="DUF4140"/>
</dbReference>
<dbReference type="Pfam" id="PF13600">
    <property type="entry name" value="DUF4140"/>
    <property type="match status" value="1"/>
</dbReference>
<evidence type="ECO:0008006" key="6">
    <source>
        <dbReference type="Google" id="ProtNLM"/>
    </source>
</evidence>
<dbReference type="InterPro" id="IPR037291">
    <property type="entry name" value="DUF4139"/>
</dbReference>
<dbReference type="NCBIfam" id="TIGR02231">
    <property type="entry name" value="mucoidy inhibitor MuiA family protein"/>
    <property type="match status" value="2"/>
</dbReference>
<evidence type="ECO:0000313" key="4">
    <source>
        <dbReference type="EMBL" id="MBB5286113.1"/>
    </source>
</evidence>
<dbReference type="PANTHER" id="PTHR31005">
    <property type="entry name" value="DUF4139 DOMAIN-CONTAINING PROTEIN"/>
    <property type="match status" value="1"/>
</dbReference>
<name>A0A840TXV5_9BACT</name>
<dbReference type="Pfam" id="PF13715">
    <property type="entry name" value="CarbopepD_reg_2"/>
    <property type="match status" value="1"/>
</dbReference>
<protein>
    <recommendedName>
        <fullName evidence="6">Mucoidy inhibitor MuiA family protein</fullName>
    </recommendedName>
</protein>
<proteinExistence type="predicted"/>
<dbReference type="Proteomes" id="UP000557307">
    <property type="component" value="Unassembled WGS sequence"/>
</dbReference>
<comment type="caution">
    <text evidence="4">The sequence shown here is derived from an EMBL/GenBank/DDBJ whole genome shotgun (WGS) entry which is preliminary data.</text>
</comment>
<feature type="domain" description="DUF4140" evidence="3">
    <location>
        <begin position="35"/>
        <end position="132"/>
    </location>
</feature>
<gene>
    <name evidence="4" type="ORF">HNQ92_004273</name>
</gene>
<feature type="signal peptide" evidence="1">
    <location>
        <begin position="1"/>
        <end position="21"/>
    </location>
</feature>
<dbReference type="InterPro" id="IPR008969">
    <property type="entry name" value="CarboxyPept-like_regulatory"/>
</dbReference>
<feature type="domain" description="DUF4139" evidence="2">
    <location>
        <begin position="219"/>
        <end position="618"/>
    </location>
</feature>
<dbReference type="PANTHER" id="PTHR31005:SF8">
    <property type="entry name" value="DUF4139 DOMAIN-CONTAINING PROTEIN"/>
    <property type="match status" value="1"/>
</dbReference>
<dbReference type="AlphaFoldDB" id="A0A840TXV5"/>
<dbReference type="SUPFAM" id="SSF49464">
    <property type="entry name" value="Carboxypeptidase regulatory domain-like"/>
    <property type="match status" value="1"/>
</dbReference>
<dbReference type="Pfam" id="PF13598">
    <property type="entry name" value="DUF4139"/>
    <property type="match status" value="1"/>
</dbReference>
<evidence type="ECO:0000313" key="5">
    <source>
        <dbReference type="Proteomes" id="UP000557307"/>
    </source>
</evidence>
<organism evidence="4 5">
    <name type="scientific">Rhabdobacter roseus</name>
    <dbReference type="NCBI Taxonomy" id="1655419"/>
    <lineage>
        <taxon>Bacteria</taxon>
        <taxon>Pseudomonadati</taxon>
        <taxon>Bacteroidota</taxon>
        <taxon>Cytophagia</taxon>
        <taxon>Cytophagales</taxon>
        <taxon>Cytophagaceae</taxon>
        <taxon>Rhabdobacter</taxon>
    </lineage>
</organism>
<keyword evidence="1" id="KW-0732">Signal</keyword>
<evidence type="ECO:0000256" key="1">
    <source>
        <dbReference type="SAM" id="SignalP"/>
    </source>
</evidence>
<dbReference type="EMBL" id="JACHGF010000008">
    <property type="protein sequence ID" value="MBB5286113.1"/>
    <property type="molecule type" value="Genomic_DNA"/>
</dbReference>
<evidence type="ECO:0000259" key="2">
    <source>
        <dbReference type="Pfam" id="PF13598"/>
    </source>
</evidence>
<sequence length="625" mass="69165">MPLKVPFLLLFGYLLSPALSAQTRPQSVPSKIENVTLFTSGAQVLRSAPLTIPAGKSELVFSGISPQLDKQSIQVKGEGPFTILSVTHQTNYLQEQKRQEETSLLAGQKEVLQTKLTVERSMLAVFKNEENMLTKNQSIGGANTGFKTADLKEAIDFQRSRLTEVLLKQVELQKNIQKLDSSFRKVDQQLRVLNQRQDFATSDILVTVLAKEPVKTTFEVSYFVKNAGWFATYDVRVQDIAQPLGLAFKANVFQSSGEDWKDVKLTISNGNPTESGVAPRLQAWYVQLGYPPPSIQSALQGRAAGITVSGSPGSEVTGRVVDQATGEAIPGVSIAVKGTTLGTATSAEGTYSLKLPQNAQVLVYSFVGYKSVEVPISGSQINVALETDAAALEEIVVAGYGGPASRSRKSNASLPLPTTEKYQPTTFTFDIEVPYTILNDGKVYTVDIKTYSVPALYEYYAAPKLEKEAFLTAQIIDWQDLNLLDGEANLFFEGAYLGKSILDVQQAGDTLSISLGRDKAVVVERKKLKEFSNRQFLGTNKTESRAYEIRIKNNKPQPIQIVVQDQFPISTTKDITIEEQEYKEAQLHKDTKILTWRYELPARQEKKHVLRYSVKYPKNQVVLLK</sequence>
<keyword evidence="5" id="KW-1185">Reference proteome</keyword>
<feature type="chain" id="PRO_5032272431" description="Mucoidy inhibitor MuiA family protein" evidence="1">
    <location>
        <begin position="22"/>
        <end position="625"/>
    </location>
</feature>
<accession>A0A840TXV5</accession>
<dbReference type="Gene3D" id="2.60.40.1120">
    <property type="entry name" value="Carboxypeptidase-like, regulatory domain"/>
    <property type="match status" value="1"/>
</dbReference>
<reference evidence="4 5" key="1">
    <citation type="submission" date="2020-08" db="EMBL/GenBank/DDBJ databases">
        <title>Genomic Encyclopedia of Type Strains, Phase IV (KMG-IV): sequencing the most valuable type-strain genomes for metagenomic binning, comparative biology and taxonomic classification.</title>
        <authorList>
            <person name="Goeker M."/>
        </authorList>
    </citation>
    <scope>NUCLEOTIDE SEQUENCE [LARGE SCALE GENOMIC DNA]</scope>
    <source>
        <strain evidence="4 5">DSM 105074</strain>
    </source>
</reference>
<evidence type="ECO:0000259" key="3">
    <source>
        <dbReference type="Pfam" id="PF13600"/>
    </source>
</evidence>
<dbReference type="RefSeq" id="WP_184176919.1">
    <property type="nucleotide sequence ID" value="NZ_JACHGF010000008.1"/>
</dbReference>